<dbReference type="EC" id="3.1.13.1" evidence="8"/>
<evidence type="ECO:0000259" key="9">
    <source>
        <dbReference type="PROSITE" id="PS50126"/>
    </source>
</evidence>
<dbReference type="InterPro" id="IPR012340">
    <property type="entry name" value="NA-bd_OB-fold"/>
</dbReference>
<comment type="catalytic activity">
    <reaction evidence="1 8">
        <text>Exonucleolytic cleavage in the 3'- to 5'-direction to yield nucleoside 5'-phosphates.</text>
        <dbReference type="EC" id="3.1.13.1"/>
    </reaction>
</comment>
<keyword evidence="6 8" id="KW-0269">Exonuclease</keyword>
<dbReference type="RefSeq" id="WP_045468490.1">
    <property type="nucleotide sequence ID" value="NZ_BBLT01000012.1"/>
</dbReference>
<dbReference type="InterPro" id="IPR040476">
    <property type="entry name" value="CSD2"/>
</dbReference>
<dbReference type="InterPro" id="IPR050180">
    <property type="entry name" value="RNR_Ribonuclease"/>
</dbReference>
<comment type="caution">
    <text evidence="10">The sequence shown here is derived from an EMBL/GenBank/DDBJ whole genome shotgun (WGS) entry which is preliminary data.</text>
</comment>
<evidence type="ECO:0000313" key="11">
    <source>
        <dbReference type="Proteomes" id="UP000030185"/>
    </source>
</evidence>
<dbReference type="PANTHER" id="PTHR23355:SF9">
    <property type="entry name" value="DIS3-LIKE EXONUCLEASE 2"/>
    <property type="match status" value="1"/>
</dbReference>
<dbReference type="InterPro" id="IPR004476">
    <property type="entry name" value="RNase_II/RNase_R"/>
</dbReference>
<dbReference type="InterPro" id="IPR011805">
    <property type="entry name" value="RNase_R"/>
</dbReference>
<dbReference type="InterPro" id="IPR003029">
    <property type="entry name" value="S1_domain"/>
</dbReference>
<evidence type="ECO:0000256" key="6">
    <source>
        <dbReference type="ARBA" id="ARBA00022839"/>
    </source>
</evidence>
<gene>
    <name evidence="8" type="primary">rnr</name>
    <name evidence="10" type="ORF">MYP_4527</name>
</gene>
<keyword evidence="4 8" id="KW-0540">Nuclease</keyword>
<comment type="function">
    <text evidence="8">3'-5' exoribonuclease that releases 5'-nucleoside monophosphates and is involved in maturation of structured RNAs.</text>
</comment>
<comment type="subcellular location">
    <subcellularLocation>
        <location evidence="2 8">Cytoplasm</location>
    </subcellularLocation>
</comment>
<dbReference type="Pfam" id="PF17876">
    <property type="entry name" value="CSD2"/>
    <property type="match status" value="1"/>
</dbReference>
<protein>
    <recommendedName>
        <fullName evidence="8">Ribonuclease R</fullName>
        <shortName evidence="8">RNase R</shortName>
        <ecNumber evidence="8">3.1.13.1</ecNumber>
    </recommendedName>
</protein>
<reference evidence="10 11" key="1">
    <citation type="submission" date="2014-09" db="EMBL/GenBank/DDBJ databases">
        <title>Sporocytophaga myxococcoides PG-01 genome sequencing.</title>
        <authorList>
            <person name="Liu L."/>
            <person name="Gao P.J."/>
            <person name="Chen G.J."/>
            <person name="Wang L.S."/>
        </authorList>
    </citation>
    <scope>NUCLEOTIDE SEQUENCE [LARGE SCALE GENOMIC DNA]</scope>
    <source>
        <strain evidence="10 11">PG-01</strain>
    </source>
</reference>
<evidence type="ECO:0000256" key="4">
    <source>
        <dbReference type="ARBA" id="ARBA00022722"/>
    </source>
</evidence>
<dbReference type="Proteomes" id="UP000030185">
    <property type="component" value="Unassembled WGS sequence"/>
</dbReference>
<dbReference type="InterPro" id="IPR013223">
    <property type="entry name" value="RNase_B_OB_dom"/>
</dbReference>
<evidence type="ECO:0000256" key="7">
    <source>
        <dbReference type="ARBA" id="ARBA00022884"/>
    </source>
</evidence>
<feature type="domain" description="S1 motif" evidence="9">
    <location>
        <begin position="632"/>
        <end position="713"/>
    </location>
</feature>
<dbReference type="CDD" id="cd04471">
    <property type="entry name" value="S1_RNase_R"/>
    <property type="match status" value="1"/>
</dbReference>
<organism evidence="10 11">
    <name type="scientific">Sporocytophaga myxococcoides</name>
    <dbReference type="NCBI Taxonomy" id="153721"/>
    <lineage>
        <taxon>Bacteria</taxon>
        <taxon>Pseudomonadati</taxon>
        <taxon>Bacteroidota</taxon>
        <taxon>Cytophagia</taxon>
        <taxon>Cytophagales</taxon>
        <taxon>Cytophagaceae</taxon>
        <taxon>Sporocytophaga</taxon>
    </lineage>
</organism>
<evidence type="ECO:0000313" key="10">
    <source>
        <dbReference type="EMBL" id="GAL87297.1"/>
    </source>
</evidence>
<dbReference type="SMART" id="SM00955">
    <property type="entry name" value="RNB"/>
    <property type="match status" value="1"/>
</dbReference>
<accession>A0A098LLV3</accession>
<dbReference type="Gene3D" id="2.40.50.140">
    <property type="entry name" value="Nucleic acid-binding proteins"/>
    <property type="match status" value="3"/>
</dbReference>
<proteinExistence type="inferred from homology"/>
<dbReference type="InterPro" id="IPR001900">
    <property type="entry name" value="RNase_II/R"/>
</dbReference>
<dbReference type="NCBIfam" id="TIGR00358">
    <property type="entry name" value="3_prime_RNase"/>
    <property type="match status" value="1"/>
</dbReference>
<dbReference type="NCBIfam" id="TIGR02063">
    <property type="entry name" value="RNase_R"/>
    <property type="match status" value="1"/>
</dbReference>
<evidence type="ECO:0000256" key="3">
    <source>
        <dbReference type="ARBA" id="ARBA00022490"/>
    </source>
</evidence>
<dbReference type="HAMAP" id="MF_01895">
    <property type="entry name" value="RNase_R"/>
    <property type="match status" value="1"/>
</dbReference>
<dbReference type="STRING" id="153721.MYP_4527"/>
<dbReference type="GO" id="GO:0005829">
    <property type="term" value="C:cytosol"/>
    <property type="evidence" value="ECO:0007669"/>
    <property type="project" value="TreeGrafter"/>
</dbReference>
<dbReference type="eggNOG" id="COG0557">
    <property type="taxonomic scope" value="Bacteria"/>
</dbReference>
<evidence type="ECO:0000256" key="1">
    <source>
        <dbReference type="ARBA" id="ARBA00001849"/>
    </source>
</evidence>
<keyword evidence="7 8" id="KW-0694">RNA-binding</keyword>
<dbReference type="InterPro" id="IPR022966">
    <property type="entry name" value="RNase_II/R_CS"/>
</dbReference>
<dbReference type="Pfam" id="PF08206">
    <property type="entry name" value="OB_RNB"/>
    <property type="match status" value="1"/>
</dbReference>
<keyword evidence="5 8" id="KW-0378">Hydrolase</keyword>
<dbReference type="OrthoDB" id="9764149at2"/>
<dbReference type="SUPFAM" id="SSF50249">
    <property type="entry name" value="Nucleic acid-binding proteins"/>
    <property type="match status" value="3"/>
</dbReference>
<keyword evidence="11" id="KW-1185">Reference proteome</keyword>
<dbReference type="PROSITE" id="PS50126">
    <property type="entry name" value="S1"/>
    <property type="match status" value="1"/>
</dbReference>
<evidence type="ECO:0000256" key="8">
    <source>
        <dbReference type="HAMAP-Rule" id="MF_01895"/>
    </source>
</evidence>
<dbReference type="PROSITE" id="PS01175">
    <property type="entry name" value="RIBONUCLEASE_II"/>
    <property type="match status" value="1"/>
</dbReference>
<dbReference type="SMART" id="SM00357">
    <property type="entry name" value="CSP"/>
    <property type="match status" value="2"/>
</dbReference>
<dbReference type="Pfam" id="PF00773">
    <property type="entry name" value="RNB"/>
    <property type="match status" value="1"/>
</dbReference>
<dbReference type="SMART" id="SM00316">
    <property type="entry name" value="S1"/>
    <property type="match status" value="1"/>
</dbReference>
<dbReference type="InterPro" id="IPR011129">
    <property type="entry name" value="CSD"/>
</dbReference>
<dbReference type="PANTHER" id="PTHR23355">
    <property type="entry name" value="RIBONUCLEASE"/>
    <property type="match status" value="1"/>
</dbReference>
<name>A0A098LLV3_9BACT</name>
<dbReference type="GO" id="GO:0008859">
    <property type="term" value="F:exoribonuclease II activity"/>
    <property type="evidence" value="ECO:0007669"/>
    <property type="project" value="UniProtKB-UniRule"/>
</dbReference>
<dbReference type="GO" id="GO:0006402">
    <property type="term" value="P:mRNA catabolic process"/>
    <property type="evidence" value="ECO:0007669"/>
    <property type="project" value="TreeGrafter"/>
</dbReference>
<dbReference type="Pfam" id="PF00575">
    <property type="entry name" value="S1"/>
    <property type="match status" value="1"/>
</dbReference>
<dbReference type="AlphaFoldDB" id="A0A098LLV3"/>
<evidence type="ECO:0000256" key="2">
    <source>
        <dbReference type="ARBA" id="ARBA00004496"/>
    </source>
</evidence>
<dbReference type="EMBL" id="BBLT01000012">
    <property type="protein sequence ID" value="GAL87297.1"/>
    <property type="molecule type" value="Genomic_DNA"/>
</dbReference>
<comment type="similarity">
    <text evidence="8">Belongs to the RNR ribonuclease family. RNase R subfamily.</text>
</comment>
<evidence type="ECO:0000256" key="5">
    <source>
        <dbReference type="ARBA" id="ARBA00022801"/>
    </source>
</evidence>
<keyword evidence="3 8" id="KW-0963">Cytoplasm</keyword>
<dbReference type="GO" id="GO:0003723">
    <property type="term" value="F:RNA binding"/>
    <property type="evidence" value="ECO:0007669"/>
    <property type="project" value="UniProtKB-UniRule"/>
</dbReference>
<sequence length="715" mass="82363">MTKSKNKKDKPGHENNIKDKLLSLLSRAKSKAYSFKEIIKKVGLKDQAVKGQFATELDNLVRSGQVARTQSGTYKINYKSDGNHIVGRVDHVNQRFAYVISEDSKEDIWVSANNLKFAFDGDIVKVLLKGKRDRGRSPEGEVVEILERKRTDFVGKIELSPRFAFVIPNSRKIFYDIFIPLDKIKDAKEGQKVVARIVEWPDKNHNPVGEVIEVLGNAGENDVEMHSIMAEYGLPWEFPETVERDADKIPVEIPESEIKKRRDFRSITTFTIDPVDAKDFDDALSIRKLENGNWEVGVHIADVTHYVRPGTPLEKEAYKRATSVYLVDRVVPMLPEKLSNNLCSLRPHEDKLTFSAVFEMNHQGKILDEWFGKTIIHSDRRFAYEEVQEILEGKDGDFKEEIFALDELAKIMRADRFRRGAIAFETVEVKFKLDEKGKPLGVYPKVRKDAHKLIEDWMLLANRKVAEYVYFMKKGDEKNTFVYRIHDHPDPEKLNSLAIFARKFGHNLDLKDKDLSNALNKLVTDVENTPEQNVLQSLAIRSMAKAKYTTDPEKHFGLAYKHYTHFTSPIRRYPDVMVHRLLEHYLNGGKSENKTYYEDLCEHSSDMEKVAAEAERASIKYKQVEFMETMIGQEFEGIISGVVEFGMFVELVETKCEGMIRLSELEDDFYELDAENYRVIGKRNKKIFTLGDHVKVKVMNTNLEKRSIDLAFAGK</sequence>